<dbReference type="Proteomes" id="UP000278807">
    <property type="component" value="Unassembled WGS sequence"/>
</dbReference>
<feature type="signal peptide" evidence="1">
    <location>
        <begin position="1"/>
        <end position="16"/>
    </location>
</feature>
<evidence type="ECO:0000313" key="4">
    <source>
        <dbReference type="WBParaSite" id="HNAJ_0000592301-mRNA-1"/>
    </source>
</evidence>
<protein>
    <submittedName>
        <fullName evidence="4">Somatostatin domain-containing protein</fullName>
    </submittedName>
</protein>
<reference evidence="2 3" key="2">
    <citation type="submission" date="2018-11" db="EMBL/GenBank/DDBJ databases">
        <authorList>
            <consortium name="Pathogen Informatics"/>
        </authorList>
    </citation>
    <scope>NUCLEOTIDE SEQUENCE [LARGE SCALE GENOMIC DNA]</scope>
</reference>
<accession>A0A0R3TFT2</accession>
<organism evidence="4">
    <name type="scientific">Rodentolepis nana</name>
    <name type="common">Dwarf tapeworm</name>
    <name type="synonym">Hymenolepis nana</name>
    <dbReference type="NCBI Taxonomy" id="102285"/>
    <lineage>
        <taxon>Eukaryota</taxon>
        <taxon>Metazoa</taxon>
        <taxon>Spiralia</taxon>
        <taxon>Lophotrochozoa</taxon>
        <taxon>Platyhelminthes</taxon>
        <taxon>Cestoda</taxon>
        <taxon>Eucestoda</taxon>
        <taxon>Cyclophyllidea</taxon>
        <taxon>Hymenolepididae</taxon>
        <taxon>Rodentolepis</taxon>
    </lineage>
</organism>
<dbReference type="WBParaSite" id="HNAJ_0000592301-mRNA-1">
    <property type="protein sequence ID" value="HNAJ_0000592301-mRNA-1"/>
    <property type="gene ID" value="HNAJ_0000592301"/>
</dbReference>
<name>A0A0R3TFT2_RODNA</name>
<proteinExistence type="predicted"/>
<evidence type="ECO:0000313" key="2">
    <source>
        <dbReference type="EMBL" id="VDO01778.1"/>
    </source>
</evidence>
<sequence>MTMLALLTFGLLIVHSTTVTSRAMVSNRAGLASTLSREDLEAMGVEMLPPPDNLAEYAYLKPRMWDMSGKMPSRGANKRFFCNPWGCVQSR</sequence>
<evidence type="ECO:0000256" key="1">
    <source>
        <dbReference type="SAM" id="SignalP"/>
    </source>
</evidence>
<feature type="chain" id="PRO_5043131877" evidence="1">
    <location>
        <begin position="17"/>
        <end position="91"/>
    </location>
</feature>
<keyword evidence="3" id="KW-1185">Reference proteome</keyword>
<reference evidence="4" key="1">
    <citation type="submission" date="2017-02" db="UniProtKB">
        <authorList>
            <consortium name="WormBaseParasite"/>
        </authorList>
    </citation>
    <scope>IDENTIFICATION</scope>
</reference>
<dbReference type="AlphaFoldDB" id="A0A0R3TFT2"/>
<gene>
    <name evidence="2" type="ORF">HNAJ_LOCUS5918</name>
</gene>
<keyword evidence="1" id="KW-0732">Signal</keyword>
<dbReference type="EMBL" id="UZAE01005661">
    <property type="protein sequence ID" value="VDO01778.1"/>
    <property type="molecule type" value="Genomic_DNA"/>
</dbReference>
<evidence type="ECO:0000313" key="3">
    <source>
        <dbReference type="Proteomes" id="UP000278807"/>
    </source>
</evidence>